<keyword evidence="1" id="KW-0560">Oxidoreductase</keyword>
<accession>A0A176WKP4</accession>
<dbReference type="Pfam" id="PF01494">
    <property type="entry name" value="FAD_binding_3"/>
    <property type="match status" value="1"/>
</dbReference>
<feature type="domain" description="FAD-binding" evidence="4">
    <location>
        <begin position="107"/>
        <end position="449"/>
    </location>
</feature>
<dbReference type="PANTHER" id="PTHR45934:SF9">
    <property type="entry name" value="FAD_NAD(P)-BINDING OXIDOREDUCTASE FAMILY PROTEIN"/>
    <property type="match status" value="1"/>
</dbReference>
<reference evidence="5" key="1">
    <citation type="submission" date="2016-03" db="EMBL/GenBank/DDBJ databases">
        <title>Mechanisms controlling the formation of the plant cell surface in tip-growing cells are functionally conserved among land plants.</title>
        <authorList>
            <person name="Honkanen S."/>
            <person name="Jones V.A."/>
            <person name="Morieri G."/>
            <person name="Champion C."/>
            <person name="Hetherington A.J."/>
            <person name="Kelly S."/>
            <person name="Saint-Marcoux D."/>
            <person name="Proust H."/>
            <person name="Prescott H."/>
            <person name="Dolan L."/>
        </authorList>
    </citation>
    <scope>NUCLEOTIDE SEQUENCE [LARGE SCALE GENOMIC DNA]</scope>
    <source>
        <tissue evidence="5">Whole gametophyte</tissue>
    </source>
</reference>
<dbReference type="GO" id="GO:0071949">
    <property type="term" value="F:FAD binding"/>
    <property type="evidence" value="ECO:0007669"/>
    <property type="project" value="InterPro"/>
</dbReference>
<keyword evidence="2" id="KW-0503">Monooxygenase</keyword>
<dbReference type="Gene3D" id="3.50.50.60">
    <property type="entry name" value="FAD/NAD(P)-binding domain"/>
    <property type="match status" value="1"/>
</dbReference>
<evidence type="ECO:0000256" key="2">
    <source>
        <dbReference type="ARBA" id="ARBA00023033"/>
    </source>
</evidence>
<organism evidence="5 6">
    <name type="scientific">Marchantia polymorpha subsp. ruderalis</name>
    <dbReference type="NCBI Taxonomy" id="1480154"/>
    <lineage>
        <taxon>Eukaryota</taxon>
        <taxon>Viridiplantae</taxon>
        <taxon>Streptophyta</taxon>
        <taxon>Embryophyta</taxon>
        <taxon>Marchantiophyta</taxon>
        <taxon>Marchantiopsida</taxon>
        <taxon>Marchantiidae</taxon>
        <taxon>Marchantiales</taxon>
        <taxon>Marchantiaceae</taxon>
        <taxon>Marchantia</taxon>
    </lineage>
</organism>
<dbReference type="InterPro" id="IPR036188">
    <property type="entry name" value="FAD/NAD-bd_sf"/>
</dbReference>
<dbReference type="PANTHER" id="PTHR45934">
    <property type="entry name" value="FAD/NAD(P)-BINDING OXIDOREDUCTASE FAMILY PROTEIN"/>
    <property type="match status" value="1"/>
</dbReference>
<proteinExistence type="inferred from homology"/>
<dbReference type="InterPro" id="IPR044560">
    <property type="entry name" value="MOase"/>
</dbReference>
<dbReference type="PRINTS" id="PR00420">
    <property type="entry name" value="RNGMNOXGNASE"/>
</dbReference>
<evidence type="ECO:0000256" key="1">
    <source>
        <dbReference type="ARBA" id="ARBA00023002"/>
    </source>
</evidence>
<dbReference type="InterPro" id="IPR002938">
    <property type="entry name" value="FAD-bd"/>
</dbReference>
<gene>
    <name evidence="5" type="ORF">AXG93_3105s1100</name>
</gene>
<dbReference type="EMBL" id="LVLJ01000678">
    <property type="protein sequence ID" value="OAE33203.1"/>
    <property type="molecule type" value="Genomic_DNA"/>
</dbReference>
<comment type="caution">
    <text evidence="5">The sequence shown here is derived from an EMBL/GenBank/DDBJ whole genome shotgun (WGS) entry which is preliminary data.</text>
</comment>
<dbReference type="GO" id="GO:0004497">
    <property type="term" value="F:monooxygenase activity"/>
    <property type="evidence" value="ECO:0007669"/>
    <property type="project" value="UniProtKB-KW"/>
</dbReference>
<sequence length="513" mass="56052">MASTSVIAVSSPCISNVREKCHKRSGNHIRRLSFNLRPGNGIESLHTTFRLENRGTLWNWARTKQGRWSAHSAIGERATIKCHAVSGIELTQGLDKVDGSEPVHQFVIVGAGIAGLATAVAMDKIGVKTLVLEQSAGLRTTGSSLSLWRNAWRVLDLLGVSDELRTKHSLITGVRFFNQDGKLLKSFEVDECPGGPHVICCVERKLLADSLASRLPPETIRYNSRVLSIERESENGPFELKLSDGSVLRTKVLLGADGVNSVVARWMGLAKPRYVGHIGNRGLAVYPAGQPHGDKFRQIIGNGVRAGVLPISATKVYWFIVHPVASLGPRVTDPNEVKAELLRTLDGWPEYIIDLINQTPLESISRSALVDRWNLPGFTPPVAQNGITLAGDALHPMTPSLGQGGCIALEDAIKLTQTVGVVLAKGDNADPESITKAMKEYAAERHQRAFPLTVQSFVMGLFMLTSFPPFSFVRNHFLIPKMIGPMSFLAATFYDCGELPKAQLVRKKSYPMK</sequence>
<evidence type="ECO:0000313" key="5">
    <source>
        <dbReference type="EMBL" id="OAE33203.1"/>
    </source>
</evidence>
<evidence type="ECO:0000256" key="3">
    <source>
        <dbReference type="ARBA" id="ARBA00024018"/>
    </source>
</evidence>
<keyword evidence="6" id="KW-1185">Reference proteome</keyword>
<evidence type="ECO:0000259" key="4">
    <source>
        <dbReference type="Pfam" id="PF01494"/>
    </source>
</evidence>
<dbReference type="Proteomes" id="UP000077202">
    <property type="component" value="Unassembled WGS sequence"/>
</dbReference>
<dbReference type="SUPFAM" id="SSF51905">
    <property type="entry name" value="FAD/NAD(P)-binding domain"/>
    <property type="match status" value="1"/>
</dbReference>
<dbReference type="AlphaFoldDB" id="A0A176WKP4"/>
<name>A0A176WKP4_MARPO</name>
<protein>
    <recommendedName>
        <fullName evidence="4">FAD-binding domain-containing protein</fullName>
    </recommendedName>
</protein>
<comment type="similarity">
    <text evidence="3">Belongs to the 3-hydroxybenzoate 6-hydroxylase family.</text>
</comment>
<evidence type="ECO:0000313" key="6">
    <source>
        <dbReference type="Proteomes" id="UP000077202"/>
    </source>
</evidence>